<reference evidence="10 11" key="1">
    <citation type="submission" date="2021-10" db="EMBL/GenBank/DDBJ databases">
        <authorList>
            <person name="Chen M."/>
        </authorList>
    </citation>
    <scope>NUCLEOTIDE SEQUENCE [LARGE SCALE GENOMIC DNA]</scope>
    <source>
        <strain evidence="10 11">H3-26</strain>
    </source>
</reference>
<dbReference type="SUPFAM" id="SSF52402">
    <property type="entry name" value="Adenine nucleotide alpha hydrolases-like"/>
    <property type="match status" value="1"/>
</dbReference>
<comment type="catalytic activity">
    <reaction evidence="7 8">
        <text>cytidine(34) in tRNA(Ile2) + L-lysine + ATP = lysidine(34) in tRNA(Ile2) + AMP + diphosphate + H(+)</text>
        <dbReference type="Rhea" id="RHEA:43744"/>
        <dbReference type="Rhea" id="RHEA-COMP:10625"/>
        <dbReference type="Rhea" id="RHEA-COMP:10670"/>
        <dbReference type="ChEBI" id="CHEBI:15378"/>
        <dbReference type="ChEBI" id="CHEBI:30616"/>
        <dbReference type="ChEBI" id="CHEBI:32551"/>
        <dbReference type="ChEBI" id="CHEBI:33019"/>
        <dbReference type="ChEBI" id="CHEBI:82748"/>
        <dbReference type="ChEBI" id="CHEBI:83665"/>
        <dbReference type="ChEBI" id="CHEBI:456215"/>
        <dbReference type="EC" id="6.3.4.19"/>
    </reaction>
</comment>
<dbReference type="InterPro" id="IPR015262">
    <property type="entry name" value="tRNA_Ile_lys_synt_subst-bd"/>
</dbReference>
<keyword evidence="4 8" id="KW-0819">tRNA processing</keyword>
<protein>
    <recommendedName>
        <fullName evidence="8">tRNA(Ile)-lysidine synthase</fullName>
        <ecNumber evidence="8">6.3.4.19</ecNumber>
    </recommendedName>
    <alternativeName>
        <fullName evidence="8">tRNA(Ile)-2-lysyl-cytidine synthase</fullName>
    </alternativeName>
    <alternativeName>
        <fullName evidence="8">tRNA(Ile)-lysidine synthetase</fullName>
    </alternativeName>
</protein>
<evidence type="ECO:0000259" key="9">
    <source>
        <dbReference type="SMART" id="SM00977"/>
    </source>
</evidence>
<evidence type="ECO:0000256" key="7">
    <source>
        <dbReference type="ARBA" id="ARBA00048539"/>
    </source>
</evidence>
<comment type="similarity">
    <text evidence="8">Belongs to the tRNA(Ile)-lysidine synthase family.</text>
</comment>
<feature type="domain" description="Lysidine-tRNA(Ile) synthetase C-terminal" evidence="9">
    <location>
        <begin position="385"/>
        <end position="458"/>
    </location>
</feature>
<evidence type="ECO:0000256" key="5">
    <source>
        <dbReference type="ARBA" id="ARBA00022741"/>
    </source>
</evidence>
<dbReference type="SUPFAM" id="SSF56037">
    <property type="entry name" value="PheT/TilS domain"/>
    <property type="match status" value="1"/>
</dbReference>
<sequence>MANLKKKPSPKAALNHEGWLAATANLIDFCCNGGQGPRFQSQPSPTRLCVGFSAGLDSSVLLHWLSQQQTELGFSLSAVHIHHGLSPNADIWAEHARAFCQAHQIPCQITHVNVSKGTGLGVESNARTARYRAFSEQACEAIVLAHHQNDQSETLLINLLRGSGPAGLSAMKPVRALNAHIDVLRPLLQLPRSVLLDYANAHQLTWVEDESNQNTAFKRNKIRHELIPLLEGINPKAIATIARSAIHQGDAAAILLERAQEDLVLCVQEQALQLAPFQQLSAARQRNALHHWLDTHGITLELRAFDELLRVTFDAASDTCPALVWRNAAIRRYRGALHITRASLNPGPQLDRQWQDAPQIADWHGELRWIEAEHGIDPRFLQQGYRIAGRSGGESLRLAANRPTRSLKAHCQVLGIAPWLRETTPLIYLNGQLAAVPGLGVHADFQVAANQIGWLPIWQANHPNMGIAR</sequence>
<dbReference type="Pfam" id="PF09179">
    <property type="entry name" value="TilS"/>
    <property type="match status" value="1"/>
</dbReference>
<comment type="subcellular location">
    <subcellularLocation>
        <location evidence="1 8">Cytoplasm</location>
    </subcellularLocation>
</comment>
<dbReference type="CDD" id="cd01992">
    <property type="entry name" value="TilS_N"/>
    <property type="match status" value="1"/>
</dbReference>
<dbReference type="InterPro" id="IPR012094">
    <property type="entry name" value="tRNA_Ile_lys_synt"/>
</dbReference>
<dbReference type="HAMAP" id="MF_01161">
    <property type="entry name" value="tRNA_Ile_lys_synt"/>
    <property type="match status" value="1"/>
</dbReference>
<keyword evidence="3 8" id="KW-0436">Ligase</keyword>
<evidence type="ECO:0000313" key="10">
    <source>
        <dbReference type="EMBL" id="MCB5194684.1"/>
    </source>
</evidence>
<organism evidence="10 11">
    <name type="scientific">Deefgea salmonis</name>
    <dbReference type="NCBI Taxonomy" id="2875502"/>
    <lineage>
        <taxon>Bacteria</taxon>
        <taxon>Pseudomonadati</taxon>
        <taxon>Pseudomonadota</taxon>
        <taxon>Betaproteobacteria</taxon>
        <taxon>Neisseriales</taxon>
        <taxon>Chitinibacteraceae</taxon>
        <taxon>Deefgea</taxon>
    </lineage>
</organism>
<dbReference type="NCBIfam" id="TIGR02432">
    <property type="entry name" value="lysidine_TilS_N"/>
    <property type="match status" value="1"/>
</dbReference>
<dbReference type="EC" id="6.3.4.19" evidence="8"/>
<evidence type="ECO:0000256" key="2">
    <source>
        <dbReference type="ARBA" id="ARBA00022490"/>
    </source>
</evidence>
<name>A0ABS8BGE1_9NEIS</name>
<evidence type="ECO:0000256" key="4">
    <source>
        <dbReference type="ARBA" id="ARBA00022694"/>
    </source>
</evidence>
<accession>A0ABS8BGE1</accession>
<keyword evidence="2 8" id="KW-0963">Cytoplasm</keyword>
<dbReference type="PANTHER" id="PTHR43033">
    <property type="entry name" value="TRNA(ILE)-LYSIDINE SYNTHASE-RELATED"/>
    <property type="match status" value="1"/>
</dbReference>
<dbReference type="SUPFAM" id="SSF82829">
    <property type="entry name" value="MesJ substrate recognition domain-like"/>
    <property type="match status" value="1"/>
</dbReference>
<evidence type="ECO:0000256" key="8">
    <source>
        <dbReference type="HAMAP-Rule" id="MF_01161"/>
    </source>
</evidence>
<keyword evidence="6" id="KW-0067">ATP-binding</keyword>
<dbReference type="InterPro" id="IPR012795">
    <property type="entry name" value="tRNA_Ile_lys_synt_N"/>
</dbReference>
<dbReference type="InterPro" id="IPR011063">
    <property type="entry name" value="TilS/TtcA_N"/>
</dbReference>
<keyword evidence="11" id="KW-1185">Reference proteome</keyword>
<dbReference type="Gene3D" id="3.40.50.620">
    <property type="entry name" value="HUPs"/>
    <property type="match status" value="1"/>
</dbReference>
<dbReference type="EMBL" id="JAJAWG010000001">
    <property type="protein sequence ID" value="MCB5194684.1"/>
    <property type="molecule type" value="Genomic_DNA"/>
</dbReference>
<dbReference type="Gene3D" id="1.20.59.20">
    <property type="match status" value="1"/>
</dbReference>
<dbReference type="Pfam" id="PF11734">
    <property type="entry name" value="TilS_C"/>
    <property type="match status" value="1"/>
</dbReference>
<dbReference type="InterPro" id="IPR012796">
    <property type="entry name" value="Lysidine-tRNA-synth_C"/>
</dbReference>
<evidence type="ECO:0000256" key="6">
    <source>
        <dbReference type="ARBA" id="ARBA00022840"/>
    </source>
</evidence>
<dbReference type="NCBIfam" id="TIGR02433">
    <property type="entry name" value="lysidine_TilS_C"/>
    <property type="match status" value="1"/>
</dbReference>
<comment type="caution">
    <text evidence="8">Lacks conserved residue(s) required for the propagation of feature annotation.</text>
</comment>
<dbReference type="Proteomes" id="UP001198034">
    <property type="component" value="Unassembled WGS sequence"/>
</dbReference>
<evidence type="ECO:0000256" key="3">
    <source>
        <dbReference type="ARBA" id="ARBA00022598"/>
    </source>
</evidence>
<dbReference type="RefSeq" id="WP_226762516.1">
    <property type="nucleotide sequence ID" value="NZ_JAJAWG010000001.1"/>
</dbReference>
<dbReference type="GO" id="GO:0032267">
    <property type="term" value="F:tRNA(Ile)-lysidine synthase activity"/>
    <property type="evidence" value="ECO:0007669"/>
    <property type="project" value="UniProtKB-EC"/>
</dbReference>
<comment type="caution">
    <text evidence="10">The sequence shown here is derived from an EMBL/GenBank/DDBJ whole genome shotgun (WGS) entry which is preliminary data.</text>
</comment>
<evidence type="ECO:0000313" key="11">
    <source>
        <dbReference type="Proteomes" id="UP001198034"/>
    </source>
</evidence>
<gene>
    <name evidence="8 10" type="primary">tilS</name>
    <name evidence="10" type="ORF">LG219_00070</name>
</gene>
<dbReference type="SMART" id="SM00977">
    <property type="entry name" value="TilS_C"/>
    <property type="match status" value="1"/>
</dbReference>
<comment type="function">
    <text evidence="8">Ligates lysine onto the cytidine present at position 34 of the AUA codon-specific tRNA(Ile) that contains the anticodon CAU, in an ATP-dependent manner. Cytidine is converted to lysidine, thus changing the amino acid specificity of the tRNA from methionine to isoleucine.</text>
</comment>
<dbReference type="PANTHER" id="PTHR43033:SF1">
    <property type="entry name" value="TRNA(ILE)-LYSIDINE SYNTHASE-RELATED"/>
    <property type="match status" value="1"/>
</dbReference>
<keyword evidence="5" id="KW-0547">Nucleotide-binding</keyword>
<evidence type="ECO:0000256" key="1">
    <source>
        <dbReference type="ARBA" id="ARBA00004496"/>
    </source>
</evidence>
<proteinExistence type="inferred from homology"/>
<dbReference type="Pfam" id="PF01171">
    <property type="entry name" value="ATP_bind_3"/>
    <property type="match status" value="1"/>
</dbReference>
<dbReference type="InterPro" id="IPR014729">
    <property type="entry name" value="Rossmann-like_a/b/a_fold"/>
</dbReference>